<dbReference type="Gene3D" id="1.20.1070.10">
    <property type="entry name" value="Rhodopsin 7-helix transmembrane proteins"/>
    <property type="match status" value="1"/>
</dbReference>
<dbReference type="EMBL" id="JARK01001545">
    <property type="protein sequence ID" value="EYB91199.1"/>
    <property type="molecule type" value="Genomic_DNA"/>
</dbReference>
<feature type="transmembrane region" description="Helical" evidence="9">
    <location>
        <begin position="94"/>
        <end position="116"/>
    </location>
</feature>
<feature type="transmembrane region" description="Helical" evidence="9">
    <location>
        <begin position="137"/>
        <end position="160"/>
    </location>
</feature>
<organism evidence="11 12">
    <name type="scientific">Ancylostoma ceylanicum</name>
    <dbReference type="NCBI Taxonomy" id="53326"/>
    <lineage>
        <taxon>Eukaryota</taxon>
        <taxon>Metazoa</taxon>
        <taxon>Ecdysozoa</taxon>
        <taxon>Nematoda</taxon>
        <taxon>Chromadorea</taxon>
        <taxon>Rhabditida</taxon>
        <taxon>Rhabditina</taxon>
        <taxon>Rhabditomorpha</taxon>
        <taxon>Strongyloidea</taxon>
        <taxon>Ancylostomatidae</taxon>
        <taxon>Ancylostomatinae</taxon>
        <taxon>Ancylostoma</taxon>
    </lineage>
</organism>
<evidence type="ECO:0000256" key="5">
    <source>
        <dbReference type="ARBA" id="ARBA00023040"/>
    </source>
</evidence>
<evidence type="ECO:0000256" key="2">
    <source>
        <dbReference type="ARBA" id="ARBA00022475"/>
    </source>
</evidence>
<keyword evidence="3 9" id="KW-0812">Transmembrane</keyword>
<dbReference type="GO" id="GO:0007218">
    <property type="term" value="P:neuropeptide signaling pathway"/>
    <property type="evidence" value="ECO:0007669"/>
    <property type="project" value="TreeGrafter"/>
</dbReference>
<evidence type="ECO:0000313" key="12">
    <source>
        <dbReference type="Proteomes" id="UP000024635"/>
    </source>
</evidence>
<dbReference type="SUPFAM" id="SSF81321">
    <property type="entry name" value="Family A G protein-coupled receptor-like"/>
    <property type="match status" value="1"/>
</dbReference>
<name>A0A016SLK1_9BILA</name>
<feature type="domain" description="G-protein coupled receptors family 1 profile" evidence="10">
    <location>
        <begin position="32"/>
        <end position="369"/>
    </location>
</feature>
<evidence type="ECO:0000259" key="10">
    <source>
        <dbReference type="PROSITE" id="PS50262"/>
    </source>
</evidence>
<dbReference type="PRINTS" id="PR00237">
    <property type="entry name" value="GPCRRHODOPSN"/>
</dbReference>
<proteinExistence type="predicted"/>
<evidence type="ECO:0000256" key="3">
    <source>
        <dbReference type="ARBA" id="ARBA00022692"/>
    </source>
</evidence>
<sequence length="373" mass="42233">MNDTVMGPPSPLLSDYIEMTYLAILVILGIPLNAFILLRLIRELKRTQKDSVKAGFLLLKIHLNVSDILMLCMALGKLIWLATYHWPGGDLACRLYQCLSMGALYVSSNIVVCIALDRLRNVLYANQLHTGYKKMNPTTAVLTISWLLAGVCALPQLVVFETYEVFTGWYQCTDVWQLHRYFNVWPSEALRPILLSEYAENAYNITHLIIVFWGPLLVLIVSYVFIATKLMNYSSSAKHGEVLRSHTSPHETNSSNDLQKFGGDSDGSAGKVTSLGNAEAPLLGIASGRSSPRFNKPDLKIPAWRRQLRSKVFRATFLVVLTHVIFWFPYNALALMKYVNLSMYRKLSDHANIFKDMQFLITLINPFLYGFSH</sequence>
<dbReference type="PANTHER" id="PTHR24230">
    <property type="entry name" value="G-PROTEIN COUPLED RECEPTOR"/>
    <property type="match status" value="1"/>
</dbReference>
<feature type="transmembrane region" description="Helical" evidence="9">
    <location>
        <begin position="312"/>
        <end position="333"/>
    </location>
</feature>
<dbReference type="PROSITE" id="PS50262">
    <property type="entry name" value="G_PROTEIN_RECEP_F1_2"/>
    <property type="match status" value="1"/>
</dbReference>
<evidence type="ECO:0000256" key="9">
    <source>
        <dbReference type="SAM" id="Phobius"/>
    </source>
</evidence>
<feature type="transmembrane region" description="Helical" evidence="9">
    <location>
        <begin position="20"/>
        <end position="41"/>
    </location>
</feature>
<dbReference type="GO" id="GO:0008528">
    <property type="term" value="F:G protein-coupled peptide receptor activity"/>
    <property type="evidence" value="ECO:0007669"/>
    <property type="project" value="TreeGrafter"/>
</dbReference>
<dbReference type="InterPro" id="IPR000276">
    <property type="entry name" value="GPCR_Rhodpsn"/>
</dbReference>
<evidence type="ECO:0000256" key="1">
    <source>
        <dbReference type="ARBA" id="ARBA00004651"/>
    </source>
</evidence>
<comment type="caution">
    <text evidence="11">The sequence shown here is derived from an EMBL/GenBank/DDBJ whole genome shotgun (WGS) entry which is preliminary data.</text>
</comment>
<feature type="transmembrane region" description="Helical" evidence="9">
    <location>
        <begin position="61"/>
        <end position="82"/>
    </location>
</feature>
<evidence type="ECO:0000256" key="6">
    <source>
        <dbReference type="ARBA" id="ARBA00023136"/>
    </source>
</evidence>
<keyword evidence="2" id="KW-1003">Cell membrane</keyword>
<dbReference type="AlphaFoldDB" id="A0A016SLK1"/>
<keyword evidence="12" id="KW-1185">Reference proteome</keyword>
<evidence type="ECO:0000256" key="4">
    <source>
        <dbReference type="ARBA" id="ARBA00022989"/>
    </source>
</evidence>
<dbReference type="STRING" id="53326.A0A016SLK1"/>
<accession>A0A016SLK1</accession>
<keyword evidence="8" id="KW-0807">Transducer</keyword>
<dbReference type="InterPro" id="IPR017452">
    <property type="entry name" value="GPCR_Rhodpsn_7TM"/>
</dbReference>
<dbReference type="Proteomes" id="UP000024635">
    <property type="component" value="Unassembled WGS sequence"/>
</dbReference>
<dbReference type="GO" id="GO:0005886">
    <property type="term" value="C:plasma membrane"/>
    <property type="evidence" value="ECO:0007669"/>
    <property type="project" value="UniProtKB-SubCell"/>
</dbReference>
<evidence type="ECO:0000256" key="8">
    <source>
        <dbReference type="ARBA" id="ARBA00023224"/>
    </source>
</evidence>
<evidence type="ECO:0000256" key="7">
    <source>
        <dbReference type="ARBA" id="ARBA00023170"/>
    </source>
</evidence>
<keyword evidence="7" id="KW-0675">Receptor</keyword>
<keyword evidence="6 9" id="KW-0472">Membrane</keyword>
<evidence type="ECO:0000313" key="11">
    <source>
        <dbReference type="EMBL" id="EYB91199.1"/>
    </source>
</evidence>
<reference evidence="12" key="1">
    <citation type="journal article" date="2015" name="Nat. Genet.">
        <title>The genome and transcriptome of the zoonotic hookworm Ancylostoma ceylanicum identify infection-specific gene families.</title>
        <authorList>
            <person name="Schwarz E.M."/>
            <person name="Hu Y."/>
            <person name="Antoshechkin I."/>
            <person name="Miller M.M."/>
            <person name="Sternberg P.W."/>
            <person name="Aroian R.V."/>
        </authorList>
    </citation>
    <scope>NUCLEOTIDE SEQUENCE</scope>
    <source>
        <strain evidence="12">HY135</strain>
    </source>
</reference>
<keyword evidence="5" id="KW-0297">G-protein coupled receptor</keyword>
<comment type="subcellular location">
    <subcellularLocation>
        <location evidence="1">Cell membrane</location>
        <topology evidence="1">Multi-pass membrane protein</topology>
    </subcellularLocation>
</comment>
<dbReference type="Pfam" id="PF00001">
    <property type="entry name" value="7tm_1"/>
    <property type="match status" value="1"/>
</dbReference>
<protein>
    <recommendedName>
        <fullName evidence="10">G-protein coupled receptors family 1 profile domain-containing protein</fullName>
    </recommendedName>
</protein>
<dbReference type="PANTHER" id="PTHR24230:SF154">
    <property type="entry name" value="G-PROTEIN COUPLED RECEPTORS FAMILY 1 PROFILE DOMAIN-CONTAINING PROTEIN"/>
    <property type="match status" value="1"/>
</dbReference>
<dbReference type="OrthoDB" id="6435638at2759"/>
<gene>
    <name evidence="11" type="primary">Acey_s0209.g2108</name>
    <name evidence="11" type="synonym">Acey-gnrr-6</name>
    <name evidence="11" type="ORF">Y032_0209g2108</name>
</gene>
<keyword evidence="4 9" id="KW-1133">Transmembrane helix</keyword>
<feature type="transmembrane region" description="Helical" evidence="9">
    <location>
        <begin position="205"/>
        <end position="226"/>
    </location>
</feature>